<dbReference type="AlphaFoldDB" id="A0A7D8Z7I0"/>
<keyword evidence="1" id="KW-0732">Signal</keyword>
<evidence type="ECO:0000313" key="3">
    <source>
        <dbReference type="Proteomes" id="UP000473826"/>
    </source>
</evidence>
<protein>
    <submittedName>
        <fullName evidence="2">Uncharacterized protein</fullName>
    </submittedName>
</protein>
<keyword evidence="3" id="KW-1185">Reference proteome</keyword>
<comment type="caution">
    <text evidence="2">The sequence shown here is derived from an EMBL/GenBank/DDBJ whole genome shotgun (WGS) entry which is preliminary data.</text>
</comment>
<sequence length="62" mass="6476">MQLALVAVLALLGATNALPAPPTWHVARDGALQLGRAEMPVFAERDDTPAPAPAPDHRRAIG</sequence>
<name>A0A7D8Z7I0_VANHU</name>
<proteinExistence type="predicted"/>
<feature type="chain" id="PRO_5028989551" evidence="1">
    <location>
        <begin position="18"/>
        <end position="62"/>
    </location>
</feature>
<accession>A0A7D8Z7I0</accession>
<gene>
    <name evidence="2" type="ORF">VHUM_01257</name>
</gene>
<reference evidence="2 3" key="1">
    <citation type="journal article" date="2019" name="PLoS Genet.">
        <title>Convergent evolution of linked mating-type loci in basidiomycete fungi.</title>
        <authorList>
            <person name="Sun S."/>
            <person name="Coelho M.A."/>
            <person name="Heitman J."/>
            <person name="Nowrousian M."/>
        </authorList>
    </citation>
    <scope>NUCLEOTIDE SEQUENCE [LARGE SCALE GENOMIC DNA]</scope>
    <source>
        <strain evidence="2 3">CBS 4282</strain>
    </source>
</reference>
<evidence type="ECO:0000313" key="2">
    <source>
        <dbReference type="EMBL" id="TXT12856.1"/>
    </source>
</evidence>
<feature type="signal peptide" evidence="1">
    <location>
        <begin position="1"/>
        <end position="17"/>
    </location>
</feature>
<evidence type="ECO:0000256" key="1">
    <source>
        <dbReference type="SAM" id="SignalP"/>
    </source>
</evidence>
<dbReference type="EMBL" id="QKWK01000003">
    <property type="protein sequence ID" value="TXT12856.1"/>
    <property type="molecule type" value="Genomic_DNA"/>
</dbReference>
<dbReference type="Proteomes" id="UP000473826">
    <property type="component" value="Unassembled WGS sequence"/>
</dbReference>
<organism evidence="2 3">
    <name type="scientific">Vanrija humicola</name>
    <name type="common">Yeast</name>
    <name type="synonym">Cryptococcus humicola</name>
    <dbReference type="NCBI Taxonomy" id="5417"/>
    <lineage>
        <taxon>Eukaryota</taxon>
        <taxon>Fungi</taxon>
        <taxon>Dikarya</taxon>
        <taxon>Basidiomycota</taxon>
        <taxon>Agaricomycotina</taxon>
        <taxon>Tremellomycetes</taxon>
        <taxon>Trichosporonales</taxon>
        <taxon>Trichosporonaceae</taxon>
        <taxon>Vanrija</taxon>
    </lineage>
</organism>